<dbReference type="InterPro" id="IPR029000">
    <property type="entry name" value="Cyclophilin-like_dom_sf"/>
</dbReference>
<evidence type="ECO:0000259" key="2">
    <source>
        <dbReference type="PROSITE" id="PS50072"/>
    </source>
</evidence>
<gene>
    <name evidence="3" type="ORF">AMSG_12283</name>
</gene>
<name>A0A0L0DPU2_THETB</name>
<sequence length="592" mass="63469">MVHAVAGKSQFAAVAKELTNKTLETEHEKEAYVSRVAFVAAVARHHVPAAYAGFWFDLLADANDRVHLRDAAVYAAMVGLKPAKALALIIPLFAPRGEDRLDAEDVARMLVVLAETRLRARFAPPGIAPTSLPADGLPGFFLRREVVENEIVPESEALLKAMGVDPTSSVSAKRLARKGVVTPTLDAYTRFFSALQTQLPKRVSHGHGGLLRGPGLDSMSVVNADDMGKADSYVVRRLADEDAPDGVKGSFVAVPLSASSRYKQSTQLHVSGNVADWRFHKLRMLGQQIAAKQENDVVLTVTSLLPVDYAAYLVNVKRELGGAAYVHPHGQPIAVLNSINYLGDLPAFELWAKSEYAVRDPRPYALHAALARAAYRKHLEASGHSHVYLDLQLDGPPSKAWIAAQADGGPSSATDDEAEDEAEAASGDGEIVRLVFELYDDVAPKSAANFRSLCASDVDGLSYIGSVIHRVVPGGWIQGGDISPGSPGSGGASVFGEPFEDENFALKHDKVGMLGYANDGPHTNASQFYITLQPMPAFDEQYVAFGRLVDGIEAVEAIVNLAAINQRPVRAVTVVAGGEFRVGAKPSKSRKK</sequence>
<dbReference type="Gene3D" id="2.40.100.10">
    <property type="entry name" value="Cyclophilin-like"/>
    <property type="match status" value="1"/>
</dbReference>
<dbReference type="RefSeq" id="XP_013754109.1">
    <property type="nucleotide sequence ID" value="XM_013898655.1"/>
</dbReference>
<protein>
    <recommendedName>
        <fullName evidence="2">PPIase cyclophilin-type domain-containing protein</fullName>
    </recommendedName>
</protein>
<dbReference type="GeneID" id="25570197"/>
<dbReference type="GO" id="GO:0003755">
    <property type="term" value="F:peptidyl-prolyl cis-trans isomerase activity"/>
    <property type="evidence" value="ECO:0007669"/>
    <property type="project" value="InterPro"/>
</dbReference>
<accession>A0A0L0DPU2</accession>
<proteinExistence type="predicted"/>
<evidence type="ECO:0000313" key="4">
    <source>
        <dbReference type="Proteomes" id="UP000054408"/>
    </source>
</evidence>
<organism evidence="3 4">
    <name type="scientific">Thecamonas trahens ATCC 50062</name>
    <dbReference type="NCBI Taxonomy" id="461836"/>
    <lineage>
        <taxon>Eukaryota</taxon>
        <taxon>Apusozoa</taxon>
        <taxon>Apusomonadida</taxon>
        <taxon>Apusomonadidae</taxon>
        <taxon>Thecamonas</taxon>
    </lineage>
</organism>
<dbReference type="OrthoDB" id="408413at2759"/>
<dbReference type="PANTHER" id="PTHR11071">
    <property type="entry name" value="PEPTIDYL-PROLYL CIS-TRANS ISOMERASE"/>
    <property type="match status" value="1"/>
</dbReference>
<dbReference type="PROSITE" id="PS50072">
    <property type="entry name" value="CSA_PPIASE_2"/>
    <property type="match status" value="1"/>
</dbReference>
<dbReference type="Pfam" id="PF00160">
    <property type="entry name" value="Pro_isomerase"/>
    <property type="match status" value="1"/>
</dbReference>
<dbReference type="eggNOG" id="KOG0865">
    <property type="taxonomic scope" value="Eukaryota"/>
</dbReference>
<dbReference type="STRING" id="461836.A0A0L0DPU2"/>
<feature type="domain" description="PPIase cyclophilin-type" evidence="2">
    <location>
        <begin position="421"/>
        <end position="579"/>
    </location>
</feature>
<feature type="compositionally biased region" description="Acidic residues" evidence="1">
    <location>
        <begin position="414"/>
        <end position="423"/>
    </location>
</feature>
<dbReference type="SUPFAM" id="SSF50891">
    <property type="entry name" value="Cyclophilin-like"/>
    <property type="match status" value="1"/>
</dbReference>
<evidence type="ECO:0000313" key="3">
    <source>
        <dbReference type="EMBL" id="KNC54036.1"/>
    </source>
</evidence>
<evidence type="ECO:0000256" key="1">
    <source>
        <dbReference type="SAM" id="MobiDB-lite"/>
    </source>
</evidence>
<feature type="region of interest" description="Disordered" evidence="1">
    <location>
        <begin position="402"/>
        <end position="426"/>
    </location>
</feature>
<keyword evidence="4" id="KW-1185">Reference proteome</keyword>
<dbReference type="EMBL" id="GL349485">
    <property type="protein sequence ID" value="KNC54036.1"/>
    <property type="molecule type" value="Genomic_DNA"/>
</dbReference>
<dbReference type="Proteomes" id="UP000054408">
    <property type="component" value="Unassembled WGS sequence"/>
</dbReference>
<dbReference type="PRINTS" id="PR00153">
    <property type="entry name" value="CSAPPISMRASE"/>
</dbReference>
<dbReference type="InterPro" id="IPR002130">
    <property type="entry name" value="Cyclophilin-type_PPIase_dom"/>
</dbReference>
<dbReference type="PANTHER" id="PTHR11071:SF561">
    <property type="entry name" value="PEPTIDYL-PROLYL CIS-TRANS ISOMERASE D-RELATED"/>
    <property type="match status" value="1"/>
</dbReference>
<dbReference type="AlphaFoldDB" id="A0A0L0DPU2"/>
<dbReference type="GO" id="GO:0005737">
    <property type="term" value="C:cytoplasm"/>
    <property type="evidence" value="ECO:0007669"/>
    <property type="project" value="TreeGrafter"/>
</dbReference>
<reference evidence="3 4" key="1">
    <citation type="submission" date="2010-05" db="EMBL/GenBank/DDBJ databases">
        <title>The Genome Sequence of Thecamonas trahens ATCC 50062.</title>
        <authorList>
            <consortium name="The Broad Institute Genome Sequencing Platform"/>
            <person name="Russ C."/>
            <person name="Cuomo C."/>
            <person name="Shea T."/>
            <person name="Young S.K."/>
            <person name="Zeng Q."/>
            <person name="Koehrsen M."/>
            <person name="Haas B."/>
            <person name="Borodovsky M."/>
            <person name="Guigo R."/>
            <person name="Alvarado L."/>
            <person name="Berlin A."/>
            <person name="Bochicchio J."/>
            <person name="Borenstein D."/>
            <person name="Chapman S."/>
            <person name="Chen Z."/>
            <person name="Freedman E."/>
            <person name="Gellesch M."/>
            <person name="Goldberg J."/>
            <person name="Griggs A."/>
            <person name="Gujja S."/>
            <person name="Heilman E."/>
            <person name="Heiman D."/>
            <person name="Hepburn T."/>
            <person name="Howarth C."/>
            <person name="Jen D."/>
            <person name="Larson L."/>
            <person name="Mehta T."/>
            <person name="Park D."/>
            <person name="Pearson M."/>
            <person name="Roberts A."/>
            <person name="Saif S."/>
            <person name="Shenoy N."/>
            <person name="Sisk P."/>
            <person name="Stolte C."/>
            <person name="Sykes S."/>
            <person name="Thomson T."/>
            <person name="Walk T."/>
            <person name="White J."/>
            <person name="Yandava C."/>
            <person name="Burger G."/>
            <person name="Gray M.W."/>
            <person name="Holland P.W.H."/>
            <person name="King N."/>
            <person name="Lang F.B.F."/>
            <person name="Roger A.J."/>
            <person name="Ruiz-Trillo I."/>
            <person name="Lander E."/>
            <person name="Nusbaum C."/>
        </authorList>
    </citation>
    <scope>NUCLEOTIDE SEQUENCE [LARGE SCALE GENOMIC DNA]</scope>
    <source>
        <strain evidence="3 4">ATCC 50062</strain>
    </source>
</reference>